<protein>
    <submittedName>
        <fullName evidence="1">Uncharacterized protein</fullName>
    </submittedName>
</protein>
<accession>A0AAD1Y306</accession>
<proteinExistence type="predicted"/>
<gene>
    <name evidence="1" type="ORF">ECRASSUSDP1_LOCUS25219</name>
</gene>
<evidence type="ECO:0000313" key="1">
    <source>
        <dbReference type="EMBL" id="CAI2383709.1"/>
    </source>
</evidence>
<name>A0AAD1Y306_EUPCR</name>
<dbReference type="AlphaFoldDB" id="A0AAD1Y306"/>
<evidence type="ECO:0000313" key="2">
    <source>
        <dbReference type="Proteomes" id="UP001295684"/>
    </source>
</evidence>
<sequence length="262" mass="30635">MQSINMKSQSNEICEPKKARITSQCSSTDLKNEASETTIIEVEESEIHQKIFANKKTSAFCTKTSHNQSCLNGLPCMFMLKKMQEEAKEEPSQPEKKDDKRLSSYSLRKDVIYKVIFRTIRKFFINDFKKFSDNKQPNSEPSRDLISKIRSYVSAKFDCSQDHQQLEVLVLSIIDTKQRYCTISAEHQTKYKEITSLLYSYNKKKLARLLASSLFSKLVMYFLSQPNILDMIMKQRKEPRLVQQYEKMLVELKNKCSQVMLL</sequence>
<dbReference type="Proteomes" id="UP001295684">
    <property type="component" value="Unassembled WGS sequence"/>
</dbReference>
<reference evidence="1" key="1">
    <citation type="submission" date="2023-07" db="EMBL/GenBank/DDBJ databases">
        <authorList>
            <consortium name="AG Swart"/>
            <person name="Singh M."/>
            <person name="Singh A."/>
            <person name="Seah K."/>
            <person name="Emmerich C."/>
        </authorList>
    </citation>
    <scope>NUCLEOTIDE SEQUENCE</scope>
    <source>
        <strain evidence="1">DP1</strain>
    </source>
</reference>
<comment type="caution">
    <text evidence="1">The sequence shown here is derived from an EMBL/GenBank/DDBJ whole genome shotgun (WGS) entry which is preliminary data.</text>
</comment>
<organism evidence="1 2">
    <name type="scientific">Euplotes crassus</name>
    <dbReference type="NCBI Taxonomy" id="5936"/>
    <lineage>
        <taxon>Eukaryota</taxon>
        <taxon>Sar</taxon>
        <taxon>Alveolata</taxon>
        <taxon>Ciliophora</taxon>
        <taxon>Intramacronucleata</taxon>
        <taxon>Spirotrichea</taxon>
        <taxon>Hypotrichia</taxon>
        <taxon>Euplotida</taxon>
        <taxon>Euplotidae</taxon>
        <taxon>Moneuplotes</taxon>
    </lineage>
</organism>
<dbReference type="EMBL" id="CAMPGE010026007">
    <property type="protein sequence ID" value="CAI2383709.1"/>
    <property type="molecule type" value="Genomic_DNA"/>
</dbReference>
<keyword evidence="2" id="KW-1185">Reference proteome</keyword>